<protein>
    <submittedName>
        <fullName evidence="2">LPS biosynthesis related glycosyltransferase</fullName>
        <ecNumber evidence="2">2.4.1.-</ecNumber>
    </submittedName>
</protein>
<proteinExistence type="predicted"/>
<dbReference type="PANTHER" id="PTHR22916:SF3">
    <property type="entry name" value="UDP-GLCNAC:BETAGAL BETA-1,3-N-ACETYLGLUCOSAMINYLTRANSFERASE-LIKE PROTEIN 1"/>
    <property type="match status" value="1"/>
</dbReference>
<sequence length="294" mass="33897">MVTVFTPTYNRAYILNDLYQSLCRQTCRKFEWLIVDDGSTDNTEGLVASWLDEGKMSLRYIKQPNGGKHRAINKGIQEANGDLFFIVDSDDYLAKNAIERILFFYGPIKDNHQFAGVSGVRAYPSGERIGGELSFDILEASTLELSMKYHISGDMAEVYKTDILRQYPFPEFAGEHFCPEALVWNRIAQRYKLYFFNEKIYVCDYLPDGLTAHIIQVRMKSPLASLLYYSELYHMNISLGLKIRTAINYWRFSFCTDIPFTDKIDKIGICALSFYLAGLLFHLKDVYQSNKNSL</sequence>
<dbReference type="EC" id="2.4.1.-" evidence="2"/>
<dbReference type="Pfam" id="PF00535">
    <property type="entry name" value="Glycos_transf_2"/>
    <property type="match status" value="1"/>
</dbReference>
<dbReference type="InterPro" id="IPR001173">
    <property type="entry name" value="Glyco_trans_2-like"/>
</dbReference>
<dbReference type="Gene3D" id="3.90.550.10">
    <property type="entry name" value="Spore Coat Polysaccharide Biosynthesis Protein SpsA, Chain A"/>
    <property type="match status" value="1"/>
</dbReference>
<dbReference type="CDD" id="cd00761">
    <property type="entry name" value="Glyco_tranf_GTA_type"/>
    <property type="match status" value="1"/>
</dbReference>
<dbReference type="RefSeq" id="WP_055301356.1">
    <property type="nucleotide sequence ID" value="NZ_BQNN01000001.1"/>
</dbReference>
<dbReference type="EMBL" id="CZAP01000039">
    <property type="protein sequence ID" value="CUQ27864.1"/>
    <property type="molecule type" value="Genomic_DNA"/>
</dbReference>
<dbReference type="InterPro" id="IPR029044">
    <property type="entry name" value="Nucleotide-diphossugar_trans"/>
</dbReference>
<keyword evidence="2" id="KW-0328">Glycosyltransferase</keyword>
<dbReference type="GO" id="GO:0016758">
    <property type="term" value="F:hexosyltransferase activity"/>
    <property type="evidence" value="ECO:0007669"/>
    <property type="project" value="UniProtKB-ARBA"/>
</dbReference>
<evidence type="ECO:0000313" key="2">
    <source>
        <dbReference type="EMBL" id="CUQ27864.1"/>
    </source>
</evidence>
<gene>
    <name evidence="2" type="ORF">ERS852511_05042</name>
</gene>
<accession>A0A174UZG8</accession>
<organism evidence="2 3">
    <name type="scientific">Bacteroides thetaiotaomicron</name>
    <dbReference type="NCBI Taxonomy" id="818"/>
    <lineage>
        <taxon>Bacteria</taxon>
        <taxon>Pseudomonadati</taxon>
        <taxon>Bacteroidota</taxon>
        <taxon>Bacteroidia</taxon>
        <taxon>Bacteroidales</taxon>
        <taxon>Bacteroidaceae</taxon>
        <taxon>Bacteroides</taxon>
    </lineage>
</organism>
<feature type="domain" description="Glycosyltransferase 2-like" evidence="1">
    <location>
        <begin position="3"/>
        <end position="104"/>
    </location>
</feature>
<dbReference type="SUPFAM" id="SSF53448">
    <property type="entry name" value="Nucleotide-diphospho-sugar transferases"/>
    <property type="match status" value="1"/>
</dbReference>
<evidence type="ECO:0000313" key="3">
    <source>
        <dbReference type="Proteomes" id="UP000095576"/>
    </source>
</evidence>
<evidence type="ECO:0000259" key="1">
    <source>
        <dbReference type="Pfam" id="PF00535"/>
    </source>
</evidence>
<reference evidence="2 3" key="1">
    <citation type="submission" date="2015-09" db="EMBL/GenBank/DDBJ databases">
        <authorList>
            <consortium name="Pathogen Informatics"/>
        </authorList>
    </citation>
    <scope>NUCLEOTIDE SEQUENCE [LARGE SCALE GENOMIC DNA]</scope>
    <source>
        <strain evidence="2 3">2789STDY5834899</strain>
    </source>
</reference>
<dbReference type="AlphaFoldDB" id="A0A174UZG8"/>
<dbReference type="Proteomes" id="UP000095576">
    <property type="component" value="Unassembled WGS sequence"/>
</dbReference>
<dbReference type="PANTHER" id="PTHR22916">
    <property type="entry name" value="GLYCOSYLTRANSFERASE"/>
    <property type="match status" value="1"/>
</dbReference>
<keyword evidence="2" id="KW-0808">Transferase</keyword>
<name>A0A174UZG8_BACT4</name>